<evidence type="ECO:0000256" key="3">
    <source>
        <dbReference type="ARBA" id="ARBA00022692"/>
    </source>
</evidence>
<feature type="transmembrane region" description="Helical" evidence="7">
    <location>
        <begin position="313"/>
        <end position="333"/>
    </location>
</feature>
<evidence type="ECO:0000256" key="2">
    <source>
        <dbReference type="ARBA" id="ARBA00022475"/>
    </source>
</evidence>
<keyword evidence="3 7" id="KW-0812">Transmembrane</keyword>
<dbReference type="Pfam" id="PF02653">
    <property type="entry name" value="BPD_transp_2"/>
    <property type="match status" value="1"/>
</dbReference>
<dbReference type="EMBL" id="JBHTGP010000017">
    <property type="protein sequence ID" value="MFD0689553.1"/>
    <property type="molecule type" value="Genomic_DNA"/>
</dbReference>
<reference evidence="9" key="1">
    <citation type="journal article" date="2019" name="Int. J. Syst. Evol. Microbiol.">
        <title>The Global Catalogue of Microorganisms (GCM) 10K type strain sequencing project: providing services to taxonomists for standard genome sequencing and annotation.</title>
        <authorList>
            <consortium name="The Broad Institute Genomics Platform"/>
            <consortium name="The Broad Institute Genome Sequencing Center for Infectious Disease"/>
            <person name="Wu L."/>
            <person name="Ma J."/>
        </authorList>
    </citation>
    <scope>NUCLEOTIDE SEQUENCE [LARGE SCALE GENOMIC DNA]</scope>
    <source>
        <strain evidence="9">JCM 9371</strain>
    </source>
</reference>
<feature type="compositionally biased region" description="Gly residues" evidence="6">
    <location>
        <begin position="27"/>
        <end position="38"/>
    </location>
</feature>
<keyword evidence="9" id="KW-1185">Reference proteome</keyword>
<evidence type="ECO:0000256" key="6">
    <source>
        <dbReference type="SAM" id="MobiDB-lite"/>
    </source>
</evidence>
<feature type="compositionally biased region" description="Low complexity" evidence="6">
    <location>
        <begin position="1"/>
        <end position="26"/>
    </location>
</feature>
<proteinExistence type="predicted"/>
<feature type="transmembrane region" description="Helical" evidence="7">
    <location>
        <begin position="61"/>
        <end position="79"/>
    </location>
</feature>
<evidence type="ECO:0000256" key="7">
    <source>
        <dbReference type="SAM" id="Phobius"/>
    </source>
</evidence>
<dbReference type="CDD" id="cd06579">
    <property type="entry name" value="TM_PBP1_transp_AraH_like"/>
    <property type="match status" value="1"/>
</dbReference>
<comment type="subcellular location">
    <subcellularLocation>
        <location evidence="1">Cell membrane</location>
        <topology evidence="1">Multi-pass membrane protein</topology>
    </subcellularLocation>
</comment>
<evidence type="ECO:0000256" key="5">
    <source>
        <dbReference type="ARBA" id="ARBA00023136"/>
    </source>
</evidence>
<organism evidence="8 9">
    <name type="scientific">Actinomadura fibrosa</name>
    <dbReference type="NCBI Taxonomy" id="111802"/>
    <lineage>
        <taxon>Bacteria</taxon>
        <taxon>Bacillati</taxon>
        <taxon>Actinomycetota</taxon>
        <taxon>Actinomycetes</taxon>
        <taxon>Streptosporangiales</taxon>
        <taxon>Thermomonosporaceae</taxon>
        <taxon>Actinomadura</taxon>
    </lineage>
</organism>
<sequence length="372" mass="37641">MTEIPAQAPPAGAADDADKAPTAGARSGAGGASDTGGVDGTGGGALRIVHRSPLRKFLSSSPAYMGLVLLLLVLLFSALRPEAFPTTATGRNISLDISVLLVMAVGMTYVMVAGGFDLSIGSVLVFSGVVMAKTMSALGGDGALVVVAGMAAAVLAGVAWGLVNGLCITVLKVPALITTLGTMGAALGASQLLTGGNDVTTVPDALLTITTSRPLGFSWLVYVAALVAVAGGLVLAFTRFGRHTYLVGSNEESARRAGINVGRHLVRLYAISGGLAGVAGAMSLTRFATTTISGHATDALQVITGVVLGGTSLYGGIGTVLGTVVGIFIPAVLQNGFVVTHVQPYWQQVVIGFVLIAAVYVDHLKRARRDRS</sequence>
<keyword evidence="2" id="KW-1003">Cell membrane</keyword>
<accession>A0ABW2XSU3</accession>
<evidence type="ECO:0000313" key="8">
    <source>
        <dbReference type="EMBL" id="MFD0689553.1"/>
    </source>
</evidence>
<dbReference type="Proteomes" id="UP001597063">
    <property type="component" value="Unassembled WGS sequence"/>
</dbReference>
<feature type="transmembrane region" description="Helical" evidence="7">
    <location>
        <begin position="142"/>
        <end position="163"/>
    </location>
</feature>
<evidence type="ECO:0000313" key="9">
    <source>
        <dbReference type="Proteomes" id="UP001597063"/>
    </source>
</evidence>
<evidence type="ECO:0000256" key="1">
    <source>
        <dbReference type="ARBA" id="ARBA00004651"/>
    </source>
</evidence>
<protein>
    <submittedName>
        <fullName evidence="8">ABC transporter permease</fullName>
    </submittedName>
</protein>
<feature type="transmembrane region" description="Helical" evidence="7">
    <location>
        <begin position="175"/>
        <end position="196"/>
    </location>
</feature>
<dbReference type="PANTHER" id="PTHR32196:SF72">
    <property type="entry name" value="RIBOSE IMPORT PERMEASE PROTEIN RBSC"/>
    <property type="match status" value="1"/>
</dbReference>
<dbReference type="PANTHER" id="PTHR32196">
    <property type="entry name" value="ABC TRANSPORTER PERMEASE PROTEIN YPHD-RELATED-RELATED"/>
    <property type="match status" value="1"/>
</dbReference>
<gene>
    <name evidence="8" type="ORF">ACFQZM_34055</name>
</gene>
<evidence type="ECO:0000256" key="4">
    <source>
        <dbReference type="ARBA" id="ARBA00022989"/>
    </source>
</evidence>
<dbReference type="RefSeq" id="WP_131760729.1">
    <property type="nucleotide sequence ID" value="NZ_CAACUY010000128.1"/>
</dbReference>
<name>A0ABW2XSU3_9ACTN</name>
<dbReference type="InterPro" id="IPR001851">
    <property type="entry name" value="ABC_transp_permease"/>
</dbReference>
<feature type="region of interest" description="Disordered" evidence="6">
    <location>
        <begin position="1"/>
        <end position="38"/>
    </location>
</feature>
<keyword evidence="4 7" id="KW-1133">Transmembrane helix</keyword>
<comment type="caution">
    <text evidence="8">The sequence shown here is derived from an EMBL/GenBank/DDBJ whole genome shotgun (WGS) entry which is preliminary data.</text>
</comment>
<feature type="transmembrane region" description="Helical" evidence="7">
    <location>
        <begin position="345"/>
        <end position="361"/>
    </location>
</feature>
<feature type="transmembrane region" description="Helical" evidence="7">
    <location>
        <begin position="216"/>
        <end position="237"/>
    </location>
</feature>
<keyword evidence="5 7" id="KW-0472">Membrane</keyword>
<feature type="transmembrane region" description="Helical" evidence="7">
    <location>
        <begin position="100"/>
        <end position="130"/>
    </location>
</feature>